<dbReference type="AlphaFoldDB" id="A0A7K0GNT5"/>
<dbReference type="Pfam" id="PF18766">
    <property type="entry name" value="SWI2_SNF2"/>
    <property type="match status" value="1"/>
</dbReference>
<dbReference type="SUPFAM" id="SSF52540">
    <property type="entry name" value="P-loop containing nucleoside triphosphate hydrolases"/>
    <property type="match status" value="1"/>
</dbReference>
<evidence type="ECO:0000256" key="1">
    <source>
        <dbReference type="ARBA" id="ARBA00022747"/>
    </source>
</evidence>
<dbReference type="Pfam" id="PF22679">
    <property type="entry name" value="T1R_D3-like"/>
    <property type="match status" value="1"/>
</dbReference>
<dbReference type="Gene3D" id="3.40.50.300">
    <property type="entry name" value="P-loop containing nucleotide triphosphate hydrolases"/>
    <property type="match status" value="2"/>
</dbReference>
<gene>
    <name evidence="4" type="ORF">GKD59_23605</name>
</gene>
<name>A0A7K0GNT5_PARDI</name>
<keyword evidence="4" id="KW-0540">Nuclease</keyword>
<evidence type="ECO:0000259" key="2">
    <source>
        <dbReference type="Pfam" id="PF18766"/>
    </source>
</evidence>
<protein>
    <submittedName>
        <fullName evidence="4">Type I restriction endonuclease subunit R</fullName>
    </submittedName>
</protein>
<evidence type="ECO:0000313" key="4">
    <source>
        <dbReference type="EMBL" id="MRY60804.1"/>
    </source>
</evidence>
<feature type="domain" description="SWI2/SNF2 ATPase" evidence="2">
    <location>
        <begin position="1"/>
        <end position="83"/>
    </location>
</feature>
<dbReference type="InterPro" id="IPR051268">
    <property type="entry name" value="Type-I_R_enzyme_R_subunit"/>
</dbReference>
<dbReference type="GO" id="GO:0009307">
    <property type="term" value="P:DNA restriction-modification system"/>
    <property type="evidence" value="ECO:0007669"/>
    <property type="project" value="UniProtKB-KW"/>
</dbReference>
<reference evidence="4 5" key="1">
    <citation type="journal article" date="2019" name="Nat. Med.">
        <title>A library of human gut bacterial isolates paired with longitudinal multiomics data enables mechanistic microbiome research.</title>
        <authorList>
            <person name="Poyet M."/>
            <person name="Groussin M."/>
            <person name="Gibbons S.M."/>
            <person name="Avila-Pacheco J."/>
            <person name="Jiang X."/>
            <person name="Kearney S.M."/>
            <person name="Perrotta A.R."/>
            <person name="Berdy B."/>
            <person name="Zhao S."/>
            <person name="Lieberman T.D."/>
            <person name="Swanson P.K."/>
            <person name="Smith M."/>
            <person name="Roesemann S."/>
            <person name="Alexander J.E."/>
            <person name="Rich S.A."/>
            <person name="Livny J."/>
            <person name="Vlamakis H."/>
            <person name="Clish C."/>
            <person name="Bullock K."/>
            <person name="Deik A."/>
            <person name="Scott J."/>
            <person name="Pierce K.A."/>
            <person name="Xavier R.J."/>
            <person name="Alm E.J."/>
        </authorList>
    </citation>
    <scope>NUCLEOTIDE SEQUENCE [LARGE SCALE GENOMIC DNA]</scope>
    <source>
        <strain evidence="4 5">BIOML-A41</strain>
    </source>
</reference>
<keyword evidence="1" id="KW-0680">Restriction system</keyword>
<evidence type="ECO:0000259" key="3">
    <source>
        <dbReference type="Pfam" id="PF22679"/>
    </source>
</evidence>
<organism evidence="4 5">
    <name type="scientific">Parabacteroides distasonis</name>
    <dbReference type="NCBI Taxonomy" id="823"/>
    <lineage>
        <taxon>Bacteria</taxon>
        <taxon>Pseudomonadati</taxon>
        <taxon>Bacteroidota</taxon>
        <taxon>Bacteroidia</taxon>
        <taxon>Bacteroidales</taxon>
        <taxon>Tannerellaceae</taxon>
        <taxon>Parabacteroides</taxon>
    </lineage>
</organism>
<dbReference type="EMBL" id="WKLT01000166">
    <property type="protein sequence ID" value="MRY60804.1"/>
    <property type="molecule type" value="Genomic_DNA"/>
</dbReference>
<sequence length="369" mass="43240">DEAHRAGSEEEMKRIKKILPNSTWFGLTGTPIFEANKKQENGTFARTTSQQYGPLLHSYTTKNAMDDGAVLGFQVEYYSLVSEEDQEVIVTQLNKGKLPDDALQQEKLLPTELYETDEHIRTMLQKIFNRRSVVKKFKVKNGFPTMSAILTTHSIAQAKHIYRILKEMKDNGTLLNGRQFDERHQLIDKDFPRVAITFSTNPDQLEKNEQDNELVEIMKEYAKQFDASPYQDEKLYNQNINKRLARKEKQYQSEGQWLDFVIVVDRLLTGFDSPTIQTLYIDREMNYQKLLQAFSRTNRIYTGKDSGLIVSFRKPFTMKENVQNTFRLFSNENQNFDQLIPREYEEVKKEFIECSTLYKQSEADLWDNP</sequence>
<proteinExistence type="predicted"/>
<dbReference type="InterPro" id="IPR027417">
    <property type="entry name" value="P-loop_NTPase"/>
</dbReference>
<keyword evidence="4" id="KW-0378">Hydrolase</keyword>
<comment type="caution">
    <text evidence="4">The sequence shown here is derived from an EMBL/GenBank/DDBJ whole genome shotgun (WGS) entry which is preliminary data.</text>
</comment>
<dbReference type="InterPro" id="IPR055180">
    <property type="entry name" value="HsdR_RecA-like_helicase_dom_2"/>
</dbReference>
<dbReference type="InterPro" id="IPR040980">
    <property type="entry name" value="SWI2_SNF2"/>
</dbReference>
<dbReference type="PANTHER" id="PTHR30195:SF16">
    <property type="entry name" value="TYPE I RESTRICTION ENZYME ENDONUCLEASE SUBUNIT"/>
    <property type="match status" value="1"/>
</dbReference>
<dbReference type="RefSeq" id="WP_173003817.1">
    <property type="nucleotide sequence ID" value="NZ_WKLT01000166.1"/>
</dbReference>
<feature type="domain" description="Restriction endonuclease type I HsdR second RecA-like helicase" evidence="3">
    <location>
        <begin position="146"/>
        <end position="314"/>
    </location>
</feature>
<feature type="non-terminal residue" evidence="4">
    <location>
        <position position="1"/>
    </location>
</feature>
<dbReference type="GO" id="GO:0004519">
    <property type="term" value="F:endonuclease activity"/>
    <property type="evidence" value="ECO:0007669"/>
    <property type="project" value="UniProtKB-KW"/>
</dbReference>
<dbReference type="Proteomes" id="UP000463337">
    <property type="component" value="Unassembled WGS sequence"/>
</dbReference>
<feature type="non-terminal residue" evidence="4">
    <location>
        <position position="369"/>
    </location>
</feature>
<dbReference type="PANTHER" id="PTHR30195">
    <property type="entry name" value="TYPE I SITE-SPECIFIC DEOXYRIBONUCLEASE PROTEIN SUBUNIT M AND R"/>
    <property type="match status" value="1"/>
</dbReference>
<evidence type="ECO:0000313" key="5">
    <source>
        <dbReference type="Proteomes" id="UP000463337"/>
    </source>
</evidence>
<accession>A0A7K0GNT5</accession>
<keyword evidence="4" id="KW-0255">Endonuclease</keyword>
<dbReference type="CDD" id="cd18800">
    <property type="entry name" value="SF2_C_EcoR124I-like"/>
    <property type="match status" value="1"/>
</dbReference>